<reference evidence="3" key="1">
    <citation type="submission" date="2021-06" db="EMBL/GenBank/DDBJ databases">
        <title>Elioraea tepida, sp. nov., a moderately thermophilic aerobic anoxygenic phototrophic bacterium isolated from an alkaline siliceous hot spring mat community in Yellowstone National Park, WY, USA.</title>
        <authorList>
            <person name="Saini M.K."/>
            <person name="Yoshida S."/>
            <person name="Sebastian A."/>
            <person name="Hirose S."/>
            <person name="Hara E."/>
            <person name="Tamaki H."/>
            <person name="Soulier N.T."/>
            <person name="Albert I."/>
            <person name="Hanada S."/>
            <person name="Bryant D.A."/>
            <person name="Tank M."/>
        </authorList>
    </citation>
    <scope>NUCLEOTIDE SEQUENCE</scope>
    <source>
        <strain evidence="3">MS-P2</strain>
    </source>
</reference>
<feature type="compositionally biased region" description="Low complexity" evidence="1">
    <location>
        <begin position="95"/>
        <end position="104"/>
    </location>
</feature>
<dbReference type="EMBL" id="CP076448">
    <property type="protein sequence ID" value="QXM26164.1"/>
    <property type="molecule type" value="Genomic_DNA"/>
</dbReference>
<evidence type="ECO:0000259" key="2">
    <source>
        <dbReference type="Pfam" id="PF07589"/>
    </source>
</evidence>
<dbReference type="InterPro" id="IPR013424">
    <property type="entry name" value="Ice-binding_C"/>
</dbReference>
<feature type="domain" description="Ice-binding protein C-terminal" evidence="2">
    <location>
        <begin position="58"/>
        <end position="80"/>
    </location>
</feature>
<proteinExistence type="predicted"/>
<dbReference type="Proteomes" id="UP000694001">
    <property type="component" value="Chromosome"/>
</dbReference>
<protein>
    <submittedName>
        <fullName evidence="3">PEP-CTERM sorting domain-containing protein</fullName>
    </submittedName>
</protein>
<organism evidence="3 4">
    <name type="scientific">Elioraea tepida</name>
    <dbReference type="NCBI Taxonomy" id="2843330"/>
    <lineage>
        <taxon>Bacteria</taxon>
        <taxon>Pseudomonadati</taxon>
        <taxon>Pseudomonadota</taxon>
        <taxon>Alphaproteobacteria</taxon>
        <taxon>Acetobacterales</taxon>
        <taxon>Elioraeaceae</taxon>
        <taxon>Elioraea</taxon>
    </lineage>
</organism>
<dbReference type="NCBIfam" id="TIGR02595">
    <property type="entry name" value="PEP_CTERM"/>
    <property type="match status" value="1"/>
</dbReference>
<evidence type="ECO:0000313" key="3">
    <source>
        <dbReference type="EMBL" id="QXM26164.1"/>
    </source>
</evidence>
<accession>A0A975U5X4</accession>
<evidence type="ECO:0000256" key="1">
    <source>
        <dbReference type="SAM" id="MobiDB-lite"/>
    </source>
</evidence>
<gene>
    <name evidence="3" type="ORF">KO353_01345</name>
</gene>
<dbReference type="KEGG" id="elio:KO353_01345"/>
<dbReference type="Pfam" id="PF07589">
    <property type="entry name" value="PEP-CTERM"/>
    <property type="match status" value="1"/>
</dbReference>
<feature type="region of interest" description="Disordered" evidence="1">
    <location>
        <begin position="1"/>
        <end position="20"/>
    </location>
</feature>
<feature type="region of interest" description="Disordered" evidence="1">
    <location>
        <begin position="77"/>
        <end position="111"/>
    </location>
</feature>
<feature type="compositionally biased region" description="Polar residues" evidence="1">
    <location>
        <begin position="1"/>
        <end position="13"/>
    </location>
</feature>
<sequence length="111" mass="11475">MNSAGTGFSTPGTFNEFHGTSRLPGTFSSITFTDQNEGWHGFTVGITALAQNDPDPQPVPEPGTLALIGLGLAGLAGRARPKSQAAGHLPDVTQAAAPSPLPARRSLRRGR</sequence>
<evidence type="ECO:0000313" key="4">
    <source>
        <dbReference type="Proteomes" id="UP000694001"/>
    </source>
</evidence>
<name>A0A975U5X4_9PROT</name>
<keyword evidence="4" id="KW-1185">Reference proteome</keyword>
<dbReference type="AlphaFoldDB" id="A0A975U5X4"/>